<organism evidence="6">
    <name type="scientific">Candidatus Shikimatogenerans sp. Ttur</name>
    <dbReference type="NCBI Taxonomy" id="3158569"/>
    <lineage>
        <taxon>Bacteria</taxon>
        <taxon>Pseudomonadati</taxon>
        <taxon>Bacteroidota</taxon>
        <taxon>Flavobacteriia</taxon>
        <taxon>Flavobacteriales</taxon>
        <taxon>Candidatus Shikimatogenerans</taxon>
    </lineage>
</organism>
<dbReference type="GO" id="GO:0015935">
    <property type="term" value="C:small ribosomal subunit"/>
    <property type="evidence" value="ECO:0007669"/>
    <property type="project" value="TreeGrafter"/>
</dbReference>
<evidence type="ECO:0000256" key="1">
    <source>
        <dbReference type="ARBA" id="ARBA00005251"/>
    </source>
</evidence>
<name>A0AAU7ZXD5_9FLAO</name>
<dbReference type="GO" id="GO:0003735">
    <property type="term" value="F:structural constituent of ribosome"/>
    <property type="evidence" value="ECO:0007669"/>
    <property type="project" value="InterPro"/>
</dbReference>
<dbReference type="GO" id="GO:0006412">
    <property type="term" value="P:translation"/>
    <property type="evidence" value="ECO:0007669"/>
    <property type="project" value="InterPro"/>
</dbReference>
<accession>A0AAU7ZXD5</accession>
<evidence type="ECO:0000313" key="6">
    <source>
        <dbReference type="EMBL" id="XCC45306.1"/>
    </source>
</evidence>
<reference evidence="6" key="1">
    <citation type="submission" date="2024-06" db="EMBL/GenBank/DDBJ databases">
        <title>Diversity, functionality, and evolutionary history of bacterial symbionts in false click beetles (Coleoptera, Throscidae).</title>
        <authorList>
            <person name="Wierz J.C."/>
            <person name="Malm H."/>
            <person name="Kaltenpoth M."/>
            <person name="Engl T."/>
        </authorList>
    </citation>
    <scope>NUCLEOTIDE SEQUENCE</scope>
    <source>
        <strain evidence="6">Ttur</strain>
    </source>
</reference>
<dbReference type="EMBL" id="CP158689">
    <property type="protein sequence ID" value="XCC45306.1"/>
    <property type="molecule type" value="Genomic_DNA"/>
</dbReference>
<proteinExistence type="inferred from homology"/>
<dbReference type="InterPro" id="IPR023035">
    <property type="entry name" value="Ribosomal_uS9_bac/plastid"/>
</dbReference>
<comment type="similarity">
    <text evidence="1 4">Belongs to the universal ribosomal protein uS9 family.</text>
</comment>
<evidence type="ECO:0000256" key="2">
    <source>
        <dbReference type="ARBA" id="ARBA00022980"/>
    </source>
</evidence>
<dbReference type="PROSITE" id="PS00360">
    <property type="entry name" value="RIBOSOMAL_S9"/>
    <property type="match status" value="1"/>
</dbReference>
<dbReference type="Pfam" id="PF00380">
    <property type="entry name" value="Ribosomal_S9"/>
    <property type="match status" value="1"/>
</dbReference>
<dbReference type="GO" id="GO:0003723">
    <property type="term" value="F:RNA binding"/>
    <property type="evidence" value="ECO:0007669"/>
    <property type="project" value="TreeGrafter"/>
</dbReference>
<dbReference type="SUPFAM" id="SSF54211">
    <property type="entry name" value="Ribosomal protein S5 domain 2-like"/>
    <property type="match status" value="1"/>
</dbReference>
<evidence type="ECO:0000256" key="5">
    <source>
        <dbReference type="RuleBase" id="RU003816"/>
    </source>
</evidence>
<keyword evidence="2 4" id="KW-0689">Ribosomal protein</keyword>
<dbReference type="PANTHER" id="PTHR21569">
    <property type="entry name" value="RIBOSOMAL PROTEIN S9"/>
    <property type="match status" value="1"/>
</dbReference>
<dbReference type="NCBIfam" id="NF001099">
    <property type="entry name" value="PRK00132.1"/>
    <property type="match status" value="1"/>
</dbReference>
<dbReference type="InterPro" id="IPR020574">
    <property type="entry name" value="Ribosomal_uS9_CS"/>
</dbReference>
<evidence type="ECO:0000256" key="4">
    <source>
        <dbReference type="RuleBase" id="RU003815"/>
    </source>
</evidence>
<dbReference type="GO" id="GO:0005737">
    <property type="term" value="C:cytoplasm"/>
    <property type="evidence" value="ECO:0007669"/>
    <property type="project" value="UniProtKB-ARBA"/>
</dbReference>
<dbReference type="InterPro" id="IPR020568">
    <property type="entry name" value="Ribosomal_Su5_D2-typ_SF"/>
</dbReference>
<evidence type="ECO:0000256" key="3">
    <source>
        <dbReference type="ARBA" id="ARBA00023274"/>
    </source>
</evidence>
<gene>
    <name evidence="6" type="primary">rpsI</name>
    <name evidence="6" type="ORF">ABUS76_00940</name>
</gene>
<dbReference type="InterPro" id="IPR000754">
    <property type="entry name" value="Ribosomal_uS9"/>
</dbReference>
<dbReference type="InterPro" id="IPR014721">
    <property type="entry name" value="Ribsml_uS5_D2-typ_fold_subgr"/>
</dbReference>
<sequence>MIINNNKIKYIISKRKTTISRIFLKKGNGKIIVNNKKYKLYFNYNKYFIYKLLFFLKKIKFKNEKYNIYINILGGGVNSQIESIIYGITKLLYKFDIKYKILLKNNFFLRNDCRKVERKKFGKKKSRKSHQFSKR</sequence>
<protein>
    <recommendedName>
        <fullName evidence="5">30S ribosomal protein S9</fullName>
    </recommendedName>
</protein>
<dbReference type="Gene3D" id="3.30.230.10">
    <property type="match status" value="1"/>
</dbReference>
<keyword evidence="3 4" id="KW-0687">Ribonucleoprotein</keyword>
<dbReference type="PANTHER" id="PTHR21569:SF1">
    <property type="entry name" value="SMALL RIBOSOMAL SUBUNIT PROTEIN US9M"/>
    <property type="match status" value="1"/>
</dbReference>
<dbReference type="AlphaFoldDB" id="A0AAU7ZXD5"/>